<evidence type="ECO:0000313" key="1">
    <source>
        <dbReference type="EMBL" id="GHA24275.1"/>
    </source>
</evidence>
<name>A0A918S4N7_9HYPH</name>
<protein>
    <submittedName>
        <fullName evidence="1">Uncharacterized protein</fullName>
    </submittedName>
</protein>
<reference evidence="1" key="2">
    <citation type="submission" date="2020-09" db="EMBL/GenBank/DDBJ databases">
        <authorList>
            <person name="Sun Q."/>
            <person name="Kim S."/>
        </authorList>
    </citation>
    <scope>NUCLEOTIDE SEQUENCE</scope>
    <source>
        <strain evidence="1">KCTC 32437</strain>
    </source>
</reference>
<keyword evidence="2" id="KW-1185">Reference proteome</keyword>
<dbReference type="Proteomes" id="UP000646579">
    <property type="component" value="Unassembled WGS sequence"/>
</dbReference>
<proteinExistence type="predicted"/>
<reference evidence="1" key="1">
    <citation type="journal article" date="2014" name="Int. J. Syst. Evol. Microbiol.">
        <title>Complete genome sequence of Corynebacterium casei LMG S-19264T (=DSM 44701T), isolated from a smear-ripened cheese.</title>
        <authorList>
            <consortium name="US DOE Joint Genome Institute (JGI-PGF)"/>
            <person name="Walter F."/>
            <person name="Albersmeier A."/>
            <person name="Kalinowski J."/>
            <person name="Ruckert C."/>
        </authorList>
    </citation>
    <scope>NUCLEOTIDE SEQUENCE</scope>
    <source>
        <strain evidence="1">KCTC 32437</strain>
    </source>
</reference>
<gene>
    <name evidence="1" type="ORF">GCM10007989_19930</name>
</gene>
<evidence type="ECO:0000313" key="2">
    <source>
        <dbReference type="Proteomes" id="UP000646579"/>
    </source>
</evidence>
<dbReference type="EMBL" id="BMZE01000002">
    <property type="protein sequence ID" value="GHA24275.1"/>
    <property type="molecule type" value="Genomic_DNA"/>
</dbReference>
<accession>A0A918S4N7</accession>
<dbReference type="RefSeq" id="WP_189425536.1">
    <property type="nucleotide sequence ID" value="NZ_BMZE01000002.1"/>
</dbReference>
<organism evidence="1 2">
    <name type="scientific">Devosia pacifica</name>
    <dbReference type="NCBI Taxonomy" id="1335967"/>
    <lineage>
        <taxon>Bacteria</taxon>
        <taxon>Pseudomonadati</taxon>
        <taxon>Pseudomonadota</taxon>
        <taxon>Alphaproteobacteria</taxon>
        <taxon>Hyphomicrobiales</taxon>
        <taxon>Devosiaceae</taxon>
        <taxon>Devosia</taxon>
    </lineage>
</organism>
<sequence>MEFNSTRHTRTLVNHRDIQNWVADRKGTPAIARVRDRFGSQRSKLCLKFGQTPIKRQVNVDDGMSPCSWTVWLAELDRQNLALEITPGSDGNYQFVERSRLN</sequence>
<comment type="caution">
    <text evidence="1">The sequence shown here is derived from an EMBL/GenBank/DDBJ whole genome shotgun (WGS) entry which is preliminary data.</text>
</comment>
<dbReference type="AlphaFoldDB" id="A0A918S4N7"/>